<feature type="compositionally biased region" description="Polar residues" evidence="1">
    <location>
        <begin position="49"/>
        <end position="63"/>
    </location>
</feature>
<sequence length="469" mass="49619">MNRGSSRAITAREDPHSDHSNLPAWCKWVRPRAPAPPGSEECRHEQGRQQRGQKAFPSSSTARGSFVSLARPHLTSDSVLPGLAPRGRCRVFGEVSTIGPPFPFTPSAPGRRQRRAPHSADAKRGLYGGFRAPVLPPRFVRPRPPAGPFTGARKAAGRTGAASWPGPPYPLRPAAPCPLAPAPACSPARPRAGRVPPRGRGRGSLPCALLFDPRTSYATTGAAVRPPPVLPSRRAGASGPGPAGRDHAKTPEGGARAEVSGNLTERAGFEHHAGLPSQPPSAAANASWPTFTERHPVGSERTGRAKVPGPTTNNPRPFARARPAYRGAQQVTPGRPTNLAETSPYASPTSRPEVPAKTSKLRYPTPRKTLFGRYRGAEQTVPGSLASLTGAPDKNYRGARQKLPGRPTKTTGAPDKNYRGARQASPEKSLQVGMFFCVWGRSPVLLLLGCCLLNNNREGMEGQGGSGSG</sequence>
<dbReference type="AlphaFoldDB" id="A0A6J4QWA6"/>
<gene>
    <name evidence="2" type="ORF">AVDCRST_MAG01-01-4954</name>
</gene>
<protein>
    <submittedName>
        <fullName evidence="2">Uncharacterized protein</fullName>
    </submittedName>
</protein>
<feature type="compositionally biased region" description="Low complexity" evidence="1">
    <location>
        <begin position="148"/>
        <end position="162"/>
    </location>
</feature>
<feature type="compositionally biased region" description="Low complexity" evidence="1">
    <location>
        <begin position="280"/>
        <end position="289"/>
    </location>
</feature>
<proteinExistence type="predicted"/>
<evidence type="ECO:0000256" key="1">
    <source>
        <dbReference type="SAM" id="MobiDB-lite"/>
    </source>
</evidence>
<feature type="region of interest" description="Disordered" evidence="1">
    <location>
        <begin position="102"/>
        <end position="162"/>
    </location>
</feature>
<reference evidence="2" key="1">
    <citation type="submission" date="2020-02" db="EMBL/GenBank/DDBJ databases">
        <authorList>
            <person name="Meier V. D."/>
        </authorList>
    </citation>
    <scope>NUCLEOTIDE SEQUENCE</scope>
    <source>
        <strain evidence="2">AVDCRST_MAG01</strain>
    </source>
</reference>
<feature type="compositionally biased region" description="Basic and acidic residues" evidence="1">
    <location>
        <begin position="10"/>
        <end position="19"/>
    </location>
</feature>
<evidence type="ECO:0000313" key="2">
    <source>
        <dbReference type="EMBL" id="CAA9454153.1"/>
    </source>
</evidence>
<dbReference type="EMBL" id="CADCUW010000647">
    <property type="protein sequence ID" value="CAA9454153.1"/>
    <property type="molecule type" value="Genomic_DNA"/>
</dbReference>
<feature type="compositionally biased region" description="Polar residues" evidence="1">
    <location>
        <begin position="339"/>
        <end position="350"/>
    </location>
</feature>
<name>A0A6J4QWA6_9ACTN</name>
<feature type="region of interest" description="Disordered" evidence="1">
    <location>
        <begin position="219"/>
        <end position="360"/>
    </location>
</feature>
<feature type="region of interest" description="Disordered" evidence="1">
    <location>
        <begin position="183"/>
        <end position="206"/>
    </location>
</feature>
<feature type="region of interest" description="Disordered" evidence="1">
    <location>
        <begin position="1"/>
        <end position="71"/>
    </location>
</feature>
<accession>A0A6J4QWA6</accession>
<organism evidence="2">
    <name type="scientific">uncultured Rubrobacteraceae bacterium</name>
    <dbReference type="NCBI Taxonomy" id="349277"/>
    <lineage>
        <taxon>Bacteria</taxon>
        <taxon>Bacillati</taxon>
        <taxon>Actinomycetota</taxon>
        <taxon>Rubrobacteria</taxon>
        <taxon>Rubrobacterales</taxon>
        <taxon>Rubrobacteraceae</taxon>
        <taxon>environmental samples</taxon>
    </lineage>
</organism>
<feature type="region of interest" description="Disordered" evidence="1">
    <location>
        <begin position="387"/>
        <end position="424"/>
    </location>
</feature>
<feature type="compositionally biased region" description="Low complexity" evidence="1">
    <location>
        <begin position="183"/>
        <end position="198"/>
    </location>
</feature>
<feature type="compositionally biased region" description="Low complexity" evidence="1">
    <location>
        <begin position="315"/>
        <end position="324"/>
    </location>
</feature>
<feature type="compositionally biased region" description="Basic and acidic residues" evidence="1">
    <location>
        <begin position="292"/>
        <end position="303"/>
    </location>
</feature>